<dbReference type="InterPro" id="IPR000008">
    <property type="entry name" value="C2_dom"/>
</dbReference>
<keyword evidence="7 11" id="KW-0442">Lipid degradation</keyword>
<feature type="region of interest" description="Disordered" evidence="12">
    <location>
        <begin position="473"/>
        <end position="504"/>
    </location>
</feature>
<dbReference type="Pfam" id="PF00036">
    <property type="entry name" value="EF-hand_1"/>
    <property type="match status" value="1"/>
</dbReference>
<evidence type="ECO:0000256" key="4">
    <source>
        <dbReference type="ARBA" id="ARBA00022490"/>
    </source>
</evidence>
<reference evidence="18 19" key="1">
    <citation type="submission" date="2025-04" db="UniProtKB">
        <authorList>
            <consortium name="RefSeq"/>
        </authorList>
    </citation>
    <scope>IDENTIFICATION</scope>
</reference>
<evidence type="ECO:0000259" key="15">
    <source>
        <dbReference type="PROSITE" id="PS50008"/>
    </source>
</evidence>
<dbReference type="OrthoDB" id="269822at2759"/>
<feature type="domain" description="PH" evidence="13">
    <location>
        <begin position="48"/>
        <end position="153"/>
    </location>
</feature>
<accession>A0A9W3BIR8</accession>
<dbReference type="Pfam" id="PF00168">
    <property type="entry name" value="C2"/>
    <property type="match status" value="1"/>
</dbReference>
<dbReference type="SMART" id="SM00239">
    <property type="entry name" value="C2"/>
    <property type="match status" value="1"/>
</dbReference>
<feature type="compositionally biased region" description="Polar residues" evidence="12">
    <location>
        <begin position="1"/>
        <end position="13"/>
    </location>
</feature>
<comment type="catalytic activity">
    <reaction evidence="10">
        <text>a 1,2-diacyl-sn-glycero-3-phospho-(1D-myo-inositol-4,5-bisphosphate) + H2O = 1D-myo-inositol 1,4,5-trisphosphate + a 1,2-diacyl-sn-glycerol + H(+)</text>
        <dbReference type="Rhea" id="RHEA:33179"/>
        <dbReference type="ChEBI" id="CHEBI:15377"/>
        <dbReference type="ChEBI" id="CHEBI:15378"/>
        <dbReference type="ChEBI" id="CHEBI:17815"/>
        <dbReference type="ChEBI" id="CHEBI:58456"/>
        <dbReference type="ChEBI" id="CHEBI:203600"/>
        <dbReference type="EC" id="3.1.4.11"/>
    </reaction>
    <physiologicalReaction direction="left-to-right" evidence="10">
        <dbReference type="Rhea" id="RHEA:33180"/>
    </physiologicalReaction>
</comment>
<evidence type="ECO:0000259" key="16">
    <source>
        <dbReference type="PROSITE" id="PS50222"/>
    </source>
</evidence>
<keyword evidence="4" id="KW-0963">Cytoplasm</keyword>
<evidence type="ECO:0000256" key="12">
    <source>
        <dbReference type="SAM" id="MobiDB-lite"/>
    </source>
</evidence>
<gene>
    <name evidence="18 19" type="primary">LOC106074676</name>
</gene>
<dbReference type="InterPro" id="IPR015359">
    <property type="entry name" value="PLC_EF-hand-like"/>
</dbReference>
<dbReference type="PROSITE" id="PS00018">
    <property type="entry name" value="EF_HAND_1"/>
    <property type="match status" value="1"/>
</dbReference>
<evidence type="ECO:0000256" key="10">
    <source>
        <dbReference type="ARBA" id="ARBA00023674"/>
    </source>
</evidence>
<dbReference type="InterPro" id="IPR035892">
    <property type="entry name" value="C2_domain_sf"/>
</dbReference>
<comment type="subcellular location">
    <subcellularLocation>
        <location evidence="2">Cytoplasm</location>
    </subcellularLocation>
</comment>
<dbReference type="Pfam" id="PF00387">
    <property type="entry name" value="PI-PLC-Y"/>
    <property type="match status" value="1"/>
</dbReference>
<comment type="cofactor">
    <cofactor evidence="1">
        <name>Ca(2+)</name>
        <dbReference type="ChEBI" id="CHEBI:29108"/>
    </cofactor>
</comment>
<dbReference type="PROSITE" id="PS50222">
    <property type="entry name" value="EF_HAND_2"/>
    <property type="match status" value="1"/>
</dbReference>
<dbReference type="SUPFAM" id="SSF51695">
    <property type="entry name" value="PLC-like phosphodiesterases"/>
    <property type="match status" value="1"/>
</dbReference>
<dbReference type="EC" id="3.1.4.11" evidence="3 11"/>
<evidence type="ECO:0000313" key="17">
    <source>
        <dbReference type="Proteomes" id="UP001165740"/>
    </source>
</evidence>
<dbReference type="Gene3D" id="2.60.40.150">
    <property type="entry name" value="C2 domain"/>
    <property type="match status" value="1"/>
</dbReference>
<dbReference type="PROSITE" id="PS50003">
    <property type="entry name" value="PH_DOMAIN"/>
    <property type="match status" value="1"/>
</dbReference>
<dbReference type="Pfam" id="PF00169">
    <property type="entry name" value="PH"/>
    <property type="match status" value="1"/>
</dbReference>
<dbReference type="Gene3D" id="3.20.20.190">
    <property type="entry name" value="Phosphatidylinositol (PI) phosphodiesterase"/>
    <property type="match status" value="1"/>
</dbReference>
<dbReference type="GO" id="GO:0005509">
    <property type="term" value="F:calcium ion binding"/>
    <property type="evidence" value="ECO:0007669"/>
    <property type="project" value="InterPro"/>
</dbReference>
<dbReference type="PROSITE" id="PS50008">
    <property type="entry name" value="PIPLC_Y_DOMAIN"/>
    <property type="match status" value="1"/>
</dbReference>
<dbReference type="SUPFAM" id="SSF47473">
    <property type="entry name" value="EF-hand"/>
    <property type="match status" value="1"/>
</dbReference>
<dbReference type="CDD" id="cd16202">
    <property type="entry name" value="EFh_PI-PLCdelta"/>
    <property type="match status" value="1"/>
</dbReference>
<dbReference type="InterPro" id="IPR011993">
    <property type="entry name" value="PH-like_dom_sf"/>
</dbReference>
<dbReference type="PANTHER" id="PTHR10336:SF209">
    <property type="entry name" value="PHOSPHOINOSITIDE PHOSPHOLIPASE C"/>
    <property type="match status" value="1"/>
</dbReference>
<dbReference type="FunFam" id="3.20.20.190:FF:000039">
    <property type="entry name" value="Phosphoinositide phospholipase C"/>
    <property type="match status" value="1"/>
</dbReference>
<keyword evidence="8 11" id="KW-0443">Lipid metabolism</keyword>
<dbReference type="InterPro" id="IPR002048">
    <property type="entry name" value="EF_hand_dom"/>
</dbReference>
<evidence type="ECO:0000256" key="8">
    <source>
        <dbReference type="ARBA" id="ARBA00023098"/>
    </source>
</evidence>
<dbReference type="SMART" id="SM00233">
    <property type="entry name" value="PH"/>
    <property type="match status" value="1"/>
</dbReference>
<evidence type="ECO:0000256" key="1">
    <source>
        <dbReference type="ARBA" id="ARBA00001913"/>
    </source>
</evidence>
<keyword evidence="9" id="KW-0807">Transducer</keyword>
<keyword evidence="5 11" id="KW-0378">Hydrolase</keyword>
<dbReference type="GeneID" id="106074676"/>
<dbReference type="FunFam" id="1.10.238.10:FF:000005">
    <property type="entry name" value="Phosphoinositide phospholipase C"/>
    <property type="match status" value="1"/>
</dbReference>
<organism evidence="17 19">
    <name type="scientific">Biomphalaria glabrata</name>
    <name type="common">Bloodfluke planorb</name>
    <name type="synonym">Freshwater snail</name>
    <dbReference type="NCBI Taxonomy" id="6526"/>
    <lineage>
        <taxon>Eukaryota</taxon>
        <taxon>Metazoa</taxon>
        <taxon>Spiralia</taxon>
        <taxon>Lophotrochozoa</taxon>
        <taxon>Mollusca</taxon>
        <taxon>Gastropoda</taxon>
        <taxon>Heterobranchia</taxon>
        <taxon>Euthyneura</taxon>
        <taxon>Panpulmonata</taxon>
        <taxon>Hygrophila</taxon>
        <taxon>Lymnaeoidea</taxon>
        <taxon>Planorbidae</taxon>
        <taxon>Biomphalaria</taxon>
    </lineage>
</organism>
<dbReference type="Pfam" id="PF00388">
    <property type="entry name" value="PI-PLC-X"/>
    <property type="match status" value="1"/>
</dbReference>
<dbReference type="InterPro" id="IPR017946">
    <property type="entry name" value="PLC-like_Pdiesterase_TIM-brl"/>
</dbReference>
<keyword evidence="6" id="KW-0106">Calcium</keyword>
<dbReference type="InterPro" id="IPR011992">
    <property type="entry name" value="EF-hand-dom_pair"/>
</dbReference>
<evidence type="ECO:0000259" key="13">
    <source>
        <dbReference type="PROSITE" id="PS50003"/>
    </source>
</evidence>
<evidence type="ECO:0000256" key="7">
    <source>
        <dbReference type="ARBA" id="ARBA00022963"/>
    </source>
</evidence>
<dbReference type="OMA" id="HWQREMS"/>
<dbReference type="InterPro" id="IPR000909">
    <property type="entry name" value="PLipase_C_PInositol-sp_X_dom"/>
</dbReference>
<dbReference type="Pfam" id="PF09279">
    <property type="entry name" value="EF-hand_like"/>
    <property type="match status" value="1"/>
</dbReference>
<dbReference type="SUPFAM" id="SSF50729">
    <property type="entry name" value="PH domain-like"/>
    <property type="match status" value="1"/>
</dbReference>
<dbReference type="AlphaFoldDB" id="A0A9W3BIR8"/>
<feature type="domain" description="C2" evidence="14">
    <location>
        <begin position="638"/>
        <end position="758"/>
    </location>
</feature>
<dbReference type="RefSeq" id="XP_055899330.1">
    <property type="nucleotide sequence ID" value="XM_056043355.1"/>
</dbReference>
<sequence length="778" mass="89864">MSKRNSVNYRNSGSYRAPPRFPSRRYSRSLMRNADGFVIVWMERLMADLGQGCYLEKLKPRKKHKRKYFLDYKNMTVYYEGSKRKKVQDTKIPISKIKEVREGEKEYAKHLQDLNKSKCFTIILGNSHKMVYLLTDSEEMREKWVKALRYAMQLEQLAEQKNESNKIVREAFNKADLNGDGHLDFEEVLKLLKSLNTDIKKKYARVMFDEADKNKNVGVSKTSVLDREEFVEFYNRLTKRVELEDIFLKFSNGKGYMNIRDILGFLRDGQKIVDANEDQCRNIIDQFEPEGRCKKSDLLSVDGFRQFLISEREQLFNPSHRVVYQDMTRPMTHYFIASSHNTYLAEDQLRGPSQVEMYISALKKGCRCVELDCWDGPDGQPVIYHGYTLTSKILFEDVIRAINNYAFQASPYPVTLSIENHCSVEQQERMAQIMTSVFGDKIWSTQTDLIRTPTPEDLRNKIIIKGKRLPSITERDADVSDEDEAADIPNNETSVNNNKTKRNSKIQKIKLSPALSKITSMKSVGFKTLEQSAQPDSFFSVVSLSESKVERFIQTNPLELNKVTHNRLIRTYPAGSRTDSSNYIPMPMWVHGCQVVALNYQTGGKAMQLNQGRFMDNGGVGYVLKPPFLLSEERFKFVTGNLNRSANSMRNVKLTIISGFQFPKPKNSQKGEVIDPFVKVSVHGVAADEAKFRTKVIQNNGFNPRWYETFSFKVKVPELALLRFTVKDQDPGKDDFIGYYCIPLSSIQEGYRHFPLYDKHDNIYRQSLIFIHITISSA</sequence>
<dbReference type="InterPro" id="IPR001711">
    <property type="entry name" value="PLipase_C_Pinositol-sp_Y"/>
</dbReference>
<evidence type="ECO:0000256" key="9">
    <source>
        <dbReference type="ARBA" id="ARBA00023224"/>
    </source>
</evidence>
<feature type="domain" description="EF-hand" evidence="16">
    <location>
        <begin position="163"/>
        <end position="198"/>
    </location>
</feature>
<dbReference type="Gene3D" id="2.30.29.30">
    <property type="entry name" value="Pleckstrin-homology domain (PH domain)/Phosphotyrosine-binding domain (PTB)"/>
    <property type="match status" value="1"/>
</dbReference>
<dbReference type="Proteomes" id="UP001165740">
    <property type="component" value="Chromosome 10"/>
</dbReference>
<evidence type="ECO:0000313" key="18">
    <source>
        <dbReference type="RefSeq" id="XP_055899329.1"/>
    </source>
</evidence>
<dbReference type="GO" id="GO:0004435">
    <property type="term" value="F:phosphatidylinositol-4,5-bisphosphate phospholipase C activity"/>
    <property type="evidence" value="ECO:0007669"/>
    <property type="project" value="UniProtKB-EC"/>
</dbReference>
<protein>
    <recommendedName>
        <fullName evidence="3 11">Phosphoinositide phospholipase C</fullName>
        <ecNumber evidence="3 11">3.1.4.11</ecNumber>
    </recommendedName>
</protein>
<dbReference type="InterPro" id="IPR001849">
    <property type="entry name" value="PH_domain"/>
</dbReference>
<dbReference type="CDD" id="cd00275">
    <property type="entry name" value="C2_PLC_like"/>
    <property type="match status" value="1"/>
</dbReference>
<dbReference type="GO" id="GO:0005737">
    <property type="term" value="C:cytoplasm"/>
    <property type="evidence" value="ECO:0007669"/>
    <property type="project" value="UniProtKB-SubCell"/>
</dbReference>
<dbReference type="GO" id="GO:0016042">
    <property type="term" value="P:lipid catabolic process"/>
    <property type="evidence" value="ECO:0007669"/>
    <property type="project" value="UniProtKB-KW"/>
</dbReference>
<evidence type="ECO:0000256" key="5">
    <source>
        <dbReference type="ARBA" id="ARBA00022801"/>
    </source>
</evidence>
<dbReference type="SMART" id="SM00149">
    <property type="entry name" value="PLCYc"/>
    <property type="match status" value="1"/>
</dbReference>
<dbReference type="GO" id="GO:0035556">
    <property type="term" value="P:intracellular signal transduction"/>
    <property type="evidence" value="ECO:0007669"/>
    <property type="project" value="InterPro"/>
</dbReference>
<dbReference type="PRINTS" id="PR00390">
    <property type="entry name" value="PHPHLIPASEC"/>
</dbReference>
<dbReference type="InterPro" id="IPR001192">
    <property type="entry name" value="PI-PLC_fam"/>
</dbReference>
<evidence type="ECO:0000256" key="3">
    <source>
        <dbReference type="ARBA" id="ARBA00012368"/>
    </source>
</evidence>
<dbReference type="PANTHER" id="PTHR10336">
    <property type="entry name" value="PHOSPHOINOSITIDE-SPECIFIC PHOSPHOLIPASE C FAMILY PROTEIN"/>
    <property type="match status" value="1"/>
</dbReference>
<dbReference type="SMART" id="SM00054">
    <property type="entry name" value="EFh"/>
    <property type="match status" value="2"/>
</dbReference>
<evidence type="ECO:0000256" key="11">
    <source>
        <dbReference type="RuleBase" id="RU361133"/>
    </source>
</evidence>
<dbReference type="PROSITE" id="PS50007">
    <property type="entry name" value="PIPLC_X_DOMAIN"/>
    <property type="match status" value="1"/>
</dbReference>
<feature type="domain" description="PI-PLC Y-box" evidence="15">
    <location>
        <begin position="518"/>
        <end position="629"/>
    </location>
</feature>
<dbReference type="InterPro" id="IPR018247">
    <property type="entry name" value="EF_Hand_1_Ca_BS"/>
</dbReference>
<dbReference type="Gene3D" id="1.10.238.10">
    <property type="entry name" value="EF-hand"/>
    <property type="match status" value="2"/>
</dbReference>
<evidence type="ECO:0000256" key="2">
    <source>
        <dbReference type="ARBA" id="ARBA00004496"/>
    </source>
</evidence>
<evidence type="ECO:0000259" key="14">
    <source>
        <dbReference type="PROSITE" id="PS50004"/>
    </source>
</evidence>
<dbReference type="RefSeq" id="XP_055899329.1">
    <property type="nucleotide sequence ID" value="XM_056043354.1"/>
</dbReference>
<evidence type="ECO:0000313" key="19">
    <source>
        <dbReference type="RefSeq" id="XP_055899330.1"/>
    </source>
</evidence>
<dbReference type="SMART" id="SM00148">
    <property type="entry name" value="PLCXc"/>
    <property type="match status" value="1"/>
</dbReference>
<feature type="region of interest" description="Disordered" evidence="12">
    <location>
        <begin position="1"/>
        <end position="22"/>
    </location>
</feature>
<proteinExistence type="predicted"/>
<dbReference type="SUPFAM" id="SSF49562">
    <property type="entry name" value="C2 domain (Calcium/lipid-binding domain, CaLB)"/>
    <property type="match status" value="1"/>
</dbReference>
<evidence type="ECO:0000256" key="6">
    <source>
        <dbReference type="ARBA" id="ARBA00022837"/>
    </source>
</evidence>
<dbReference type="PROSITE" id="PS50004">
    <property type="entry name" value="C2"/>
    <property type="match status" value="1"/>
</dbReference>
<name>A0A9W3BIR8_BIOGL</name>
<keyword evidence="17" id="KW-1185">Reference proteome</keyword>